<dbReference type="InParanoid" id="A0A7J7C7V2"/>
<keyword evidence="5" id="KW-1185">Reference proteome</keyword>
<comment type="similarity">
    <text evidence="1">Belongs to the UDP-glycosyltransferase family.</text>
</comment>
<protein>
    <submittedName>
        <fullName evidence="4">Uncharacterized protein</fullName>
    </submittedName>
</protein>
<dbReference type="Proteomes" id="UP000593562">
    <property type="component" value="Unassembled WGS sequence"/>
</dbReference>
<dbReference type="FunFam" id="3.40.50.2000:FF:000064">
    <property type="entry name" value="Glycosyltransferase"/>
    <property type="match status" value="1"/>
</dbReference>
<evidence type="ECO:0000256" key="1">
    <source>
        <dbReference type="ARBA" id="ARBA00009995"/>
    </source>
</evidence>
<organism evidence="4 5">
    <name type="scientific">Tripterygium wilfordii</name>
    <name type="common">Thunder God vine</name>
    <dbReference type="NCBI Taxonomy" id="458696"/>
    <lineage>
        <taxon>Eukaryota</taxon>
        <taxon>Viridiplantae</taxon>
        <taxon>Streptophyta</taxon>
        <taxon>Embryophyta</taxon>
        <taxon>Tracheophyta</taxon>
        <taxon>Spermatophyta</taxon>
        <taxon>Magnoliopsida</taxon>
        <taxon>eudicotyledons</taxon>
        <taxon>Gunneridae</taxon>
        <taxon>Pentapetalae</taxon>
        <taxon>rosids</taxon>
        <taxon>fabids</taxon>
        <taxon>Celastrales</taxon>
        <taxon>Celastraceae</taxon>
        <taxon>Tripterygium</taxon>
    </lineage>
</organism>
<dbReference type="EMBL" id="JAAARO010000020">
    <property type="protein sequence ID" value="KAF5730221.1"/>
    <property type="molecule type" value="Genomic_DNA"/>
</dbReference>
<keyword evidence="3" id="KW-0808">Transferase</keyword>
<evidence type="ECO:0000256" key="3">
    <source>
        <dbReference type="ARBA" id="ARBA00022679"/>
    </source>
</evidence>
<evidence type="ECO:0000256" key="2">
    <source>
        <dbReference type="ARBA" id="ARBA00022676"/>
    </source>
</evidence>
<dbReference type="PANTHER" id="PTHR48047">
    <property type="entry name" value="GLYCOSYLTRANSFERASE"/>
    <property type="match status" value="1"/>
</dbReference>
<gene>
    <name evidence="4" type="ORF">HS088_TW20G00593</name>
</gene>
<proteinExistence type="inferred from homology"/>
<name>A0A7J7C7V2_TRIWF</name>
<dbReference type="Gene3D" id="3.40.50.2000">
    <property type="entry name" value="Glycogen Phosphorylase B"/>
    <property type="match status" value="2"/>
</dbReference>
<dbReference type="Pfam" id="PF00201">
    <property type="entry name" value="UDPGT"/>
    <property type="match status" value="1"/>
</dbReference>
<evidence type="ECO:0000313" key="5">
    <source>
        <dbReference type="Proteomes" id="UP000593562"/>
    </source>
</evidence>
<evidence type="ECO:0000313" key="4">
    <source>
        <dbReference type="EMBL" id="KAF5730221.1"/>
    </source>
</evidence>
<reference evidence="4 5" key="1">
    <citation type="journal article" date="2020" name="Nat. Commun.">
        <title>Genome of Tripterygium wilfordii and identification of cytochrome P450 involved in triptolide biosynthesis.</title>
        <authorList>
            <person name="Tu L."/>
            <person name="Su P."/>
            <person name="Zhang Z."/>
            <person name="Gao L."/>
            <person name="Wang J."/>
            <person name="Hu T."/>
            <person name="Zhou J."/>
            <person name="Zhang Y."/>
            <person name="Zhao Y."/>
            <person name="Liu Y."/>
            <person name="Song Y."/>
            <person name="Tong Y."/>
            <person name="Lu Y."/>
            <person name="Yang J."/>
            <person name="Xu C."/>
            <person name="Jia M."/>
            <person name="Peters R.J."/>
            <person name="Huang L."/>
            <person name="Gao W."/>
        </authorList>
    </citation>
    <scope>NUCLEOTIDE SEQUENCE [LARGE SCALE GENOMIC DNA]</scope>
    <source>
        <strain evidence="5">cv. XIE 37</strain>
        <tissue evidence="4">Leaf</tissue>
    </source>
</reference>
<dbReference type="AlphaFoldDB" id="A0A7J7C7V2"/>
<dbReference type="CDD" id="cd03784">
    <property type="entry name" value="GT1_Gtf-like"/>
    <property type="match status" value="1"/>
</dbReference>
<keyword evidence="2" id="KW-0328">Glycosyltransferase</keyword>
<dbReference type="PANTHER" id="PTHR48047:SF118">
    <property type="entry name" value="HEXOSYLTRANSFERASE-RELATED"/>
    <property type="match status" value="1"/>
</dbReference>
<comment type="caution">
    <text evidence="4">The sequence shown here is derived from an EMBL/GenBank/DDBJ whole genome shotgun (WGS) entry which is preliminary data.</text>
</comment>
<dbReference type="GO" id="GO:0035251">
    <property type="term" value="F:UDP-glucosyltransferase activity"/>
    <property type="evidence" value="ECO:0007669"/>
    <property type="project" value="TreeGrafter"/>
</dbReference>
<sequence>MTFAKCPWWQIDRLHKDYESGDPDWELLRESWLAVYASWGIVFNSFSELEQLYIDYMKTELGHQRVWAVGPVLSLDKDVVGYANRGGSSSVPFHELMAWLDSGKEKSVLYVCFGSVVTLTVKQMREVASSLELSRVPFVWCVRNPSNNEQVTDDYNTILKGLEERVEKGRGFVIKGWAPQLAILRHKAVGAFLTNCGWNSALEGLMTGVLLLTWPMFADQYTNAELVIDQLGLGIRVAEGERKLPEPSELARILDESMKEENIPERVKAREIKEAAVKALKGGSSDKYLDDLVKNLNELSLAANKV</sequence>
<dbReference type="InterPro" id="IPR002213">
    <property type="entry name" value="UDP_glucos_trans"/>
</dbReference>
<accession>A0A7J7C7V2</accession>
<dbReference type="SUPFAM" id="SSF53756">
    <property type="entry name" value="UDP-Glycosyltransferase/glycogen phosphorylase"/>
    <property type="match status" value="1"/>
</dbReference>